<feature type="region of interest" description="Disordered" evidence="1">
    <location>
        <begin position="1"/>
        <end position="23"/>
    </location>
</feature>
<accession>A0A0C3QA37</accession>
<organism evidence="2 3">
    <name type="scientific">Tulasnella calospora MUT 4182</name>
    <dbReference type="NCBI Taxonomy" id="1051891"/>
    <lineage>
        <taxon>Eukaryota</taxon>
        <taxon>Fungi</taxon>
        <taxon>Dikarya</taxon>
        <taxon>Basidiomycota</taxon>
        <taxon>Agaricomycotina</taxon>
        <taxon>Agaricomycetes</taxon>
        <taxon>Cantharellales</taxon>
        <taxon>Tulasnellaceae</taxon>
        <taxon>Tulasnella</taxon>
    </lineage>
</organism>
<dbReference type="Proteomes" id="UP000054248">
    <property type="component" value="Unassembled WGS sequence"/>
</dbReference>
<dbReference type="HOGENOM" id="CLU_1171353_0_0_1"/>
<reference evidence="2 3" key="1">
    <citation type="submission" date="2014-04" db="EMBL/GenBank/DDBJ databases">
        <authorList>
            <consortium name="DOE Joint Genome Institute"/>
            <person name="Kuo A."/>
            <person name="Girlanda M."/>
            <person name="Perotto S."/>
            <person name="Kohler A."/>
            <person name="Nagy L.G."/>
            <person name="Floudas D."/>
            <person name="Copeland A."/>
            <person name="Barry K.W."/>
            <person name="Cichocki N."/>
            <person name="Veneault-Fourrey C."/>
            <person name="LaButti K."/>
            <person name="Lindquist E.A."/>
            <person name="Lipzen A."/>
            <person name="Lundell T."/>
            <person name="Morin E."/>
            <person name="Murat C."/>
            <person name="Sun H."/>
            <person name="Tunlid A."/>
            <person name="Henrissat B."/>
            <person name="Grigoriev I.V."/>
            <person name="Hibbett D.S."/>
            <person name="Martin F."/>
            <person name="Nordberg H.P."/>
            <person name="Cantor M.N."/>
            <person name="Hua S.X."/>
        </authorList>
    </citation>
    <scope>NUCLEOTIDE SEQUENCE [LARGE SCALE GENOMIC DNA]</scope>
    <source>
        <strain evidence="2 3">MUT 4182</strain>
    </source>
</reference>
<dbReference type="OrthoDB" id="3153963at2759"/>
<name>A0A0C3QA37_9AGAM</name>
<evidence type="ECO:0000313" key="3">
    <source>
        <dbReference type="Proteomes" id="UP000054248"/>
    </source>
</evidence>
<reference evidence="3" key="2">
    <citation type="submission" date="2015-01" db="EMBL/GenBank/DDBJ databases">
        <title>Evolutionary Origins and Diversification of the Mycorrhizal Mutualists.</title>
        <authorList>
            <consortium name="DOE Joint Genome Institute"/>
            <consortium name="Mycorrhizal Genomics Consortium"/>
            <person name="Kohler A."/>
            <person name="Kuo A."/>
            <person name="Nagy L.G."/>
            <person name="Floudas D."/>
            <person name="Copeland A."/>
            <person name="Barry K.W."/>
            <person name="Cichocki N."/>
            <person name="Veneault-Fourrey C."/>
            <person name="LaButti K."/>
            <person name="Lindquist E.A."/>
            <person name="Lipzen A."/>
            <person name="Lundell T."/>
            <person name="Morin E."/>
            <person name="Murat C."/>
            <person name="Riley R."/>
            <person name="Ohm R."/>
            <person name="Sun H."/>
            <person name="Tunlid A."/>
            <person name="Henrissat B."/>
            <person name="Grigoriev I.V."/>
            <person name="Hibbett D.S."/>
            <person name="Martin F."/>
        </authorList>
    </citation>
    <scope>NUCLEOTIDE SEQUENCE [LARGE SCALE GENOMIC DNA]</scope>
    <source>
        <strain evidence="3">MUT 4182</strain>
    </source>
</reference>
<evidence type="ECO:0000256" key="1">
    <source>
        <dbReference type="SAM" id="MobiDB-lite"/>
    </source>
</evidence>
<protein>
    <submittedName>
        <fullName evidence="2">Uncharacterized protein</fullName>
    </submittedName>
</protein>
<sequence length="237" mass="27428">MTHWMSISKRSERETPSTPAKFRRRLGQAELNLNELKTMPSDEKVPIDVLEDCVEPRLKSLKSDFEKDANARSHSFLGSDSKWLQTGRYQNRLAHVELMLYLIRRRSEISRNDWLKIANWQLATYRESCHRLQLSYVKATKPHAELPGVQSVRTILLSTRKAAYAQRDYVDSADIYDAFVPRNVFDHADLRELLNSDSMDLKAREDMAKIEAGVMALQPAFPKWCYETYIGYTPGGK</sequence>
<dbReference type="AlphaFoldDB" id="A0A0C3QA37"/>
<keyword evidence="3" id="KW-1185">Reference proteome</keyword>
<dbReference type="EMBL" id="KN823156">
    <property type="protein sequence ID" value="KIO20914.1"/>
    <property type="molecule type" value="Genomic_DNA"/>
</dbReference>
<proteinExistence type="predicted"/>
<evidence type="ECO:0000313" key="2">
    <source>
        <dbReference type="EMBL" id="KIO20914.1"/>
    </source>
</evidence>
<gene>
    <name evidence="2" type="ORF">M407DRAFT_245652</name>
</gene>